<feature type="transmembrane region" description="Helical" evidence="1">
    <location>
        <begin position="275"/>
        <end position="296"/>
    </location>
</feature>
<name>A0A085W5G5_9BACT</name>
<dbReference type="EMBL" id="JMCB01000019">
    <property type="protein sequence ID" value="KFE62928.1"/>
    <property type="molecule type" value="Genomic_DNA"/>
</dbReference>
<accession>A0A085W5G5</accession>
<dbReference type="PANTHER" id="PTHR37826:SF3">
    <property type="entry name" value="J DOMAIN-CONTAINING PROTEIN"/>
    <property type="match status" value="1"/>
</dbReference>
<evidence type="ECO:0000256" key="1">
    <source>
        <dbReference type="SAM" id="Phobius"/>
    </source>
</evidence>
<keyword evidence="3" id="KW-1185">Reference proteome</keyword>
<organism evidence="2 3">
    <name type="scientific">Hyalangium minutum</name>
    <dbReference type="NCBI Taxonomy" id="394096"/>
    <lineage>
        <taxon>Bacteria</taxon>
        <taxon>Pseudomonadati</taxon>
        <taxon>Myxococcota</taxon>
        <taxon>Myxococcia</taxon>
        <taxon>Myxococcales</taxon>
        <taxon>Cystobacterineae</taxon>
        <taxon>Archangiaceae</taxon>
        <taxon>Hyalangium</taxon>
    </lineage>
</organism>
<dbReference type="STRING" id="394096.DB31_2987"/>
<keyword evidence="1" id="KW-0472">Membrane</keyword>
<protein>
    <recommendedName>
        <fullName evidence="4">Primosomal protein N' (Replication factor Y)-superfamily II helicase</fullName>
    </recommendedName>
</protein>
<dbReference type="PANTHER" id="PTHR37826">
    <property type="entry name" value="FLOTILLIN BAND_7_5 DOMAIN PROTEIN"/>
    <property type="match status" value="1"/>
</dbReference>
<dbReference type="AlphaFoldDB" id="A0A085W5G5"/>
<reference evidence="2 3" key="1">
    <citation type="submission" date="2014-04" db="EMBL/GenBank/DDBJ databases">
        <title>Genome assembly of Hyalangium minutum DSM 14724.</title>
        <authorList>
            <person name="Sharma G."/>
            <person name="Subramanian S."/>
        </authorList>
    </citation>
    <scope>NUCLEOTIDE SEQUENCE [LARGE SCALE GENOMIC DNA]</scope>
    <source>
        <strain evidence="2 3">DSM 14724</strain>
    </source>
</reference>
<evidence type="ECO:0000313" key="3">
    <source>
        <dbReference type="Proteomes" id="UP000028725"/>
    </source>
</evidence>
<gene>
    <name evidence="2" type="ORF">DB31_2987</name>
</gene>
<keyword evidence="1" id="KW-1133">Transmembrane helix</keyword>
<dbReference type="Proteomes" id="UP000028725">
    <property type="component" value="Unassembled WGS sequence"/>
</dbReference>
<sequence>MNLSCQSCGAQLVVAGNHRTTTCPYCAAPSVVERPPTPDRPAPTFGLGFVQTPQKARELARENLLRRSFWAPSSVRNASVEELRGIYVPAWLYSGLAESDFSASIGENYTETETYTTTENGKTVTKTRQVTKTEWTSLHGRHTEYVPDVLVTASSGLPNDELEQIEPFDLRALRRYDDALVAGWISEDPSLPQEQCLQQARAEVTTLLRKRLSAFMPGDSHRNLEYSTRFHQESLVVCLLPVWVLALRHDPQSPPLRFLVNGQTGKVHGRVPTSWVKVAIAVLLVLLVLGGLYLLLFHGQTLPRGRGR</sequence>
<proteinExistence type="predicted"/>
<evidence type="ECO:0000313" key="2">
    <source>
        <dbReference type="EMBL" id="KFE62928.1"/>
    </source>
</evidence>
<keyword evidence="1" id="KW-0812">Transmembrane</keyword>
<dbReference type="PATRIC" id="fig|394096.3.peg.7312"/>
<dbReference type="RefSeq" id="WP_052420518.1">
    <property type="nucleotide sequence ID" value="NZ_JMCB01000019.1"/>
</dbReference>
<evidence type="ECO:0008006" key="4">
    <source>
        <dbReference type="Google" id="ProtNLM"/>
    </source>
</evidence>
<comment type="caution">
    <text evidence="2">The sequence shown here is derived from an EMBL/GenBank/DDBJ whole genome shotgun (WGS) entry which is preliminary data.</text>
</comment>